<dbReference type="AlphaFoldDB" id="I3T424"/>
<evidence type="ECO:0000313" key="1">
    <source>
        <dbReference type="EMBL" id="AFK47266.1"/>
    </source>
</evidence>
<reference evidence="1" key="1">
    <citation type="submission" date="2012-05" db="EMBL/GenBank/DDBJ databases">
        <authorList>
            <person name="Krishnakumar V."/>
            <person name="Cheung F."/>
            <person name="Xiao Y."/>
            <person name="Chan A."/>
            <person name="Moskal W.A."/>
            <person name="Town C.D."/>
        </authorList>
    </citation>
    <scope>NUCLEOTIDE SEQUENCE</scope>
</reference>
<name>I3T424_LOTJA</name>
<accession>I3T424</accession>
<organism evidence="1">
    <name type="scientific">Lotus japonicus</name>
    <name type="common">Lotus corniculatus var. japonicus</name>
    <dbReference type="NCBI Taxonomy" id="34305"/>
    <lineage>
        <taxon>Eukaryota</taxon>
        <taxon>Viridiplantae</taxon>
        <taxon>Streptophyta</taxon>
        <taxon>Embryophyta</taxon>
        <taxon>Tracheophyta</taxon>
        <taxon>Spermatophyta</taxon>
        <taxon>Magnoliopsida</taxon>
        <taxon>eudicotyledons</taxon>
        <taxon>Gunneridae</taxon>
        <taxon>Pentapetalae</taxon>
        <taxon>rosids</taxon>
        <taxon>fabids</taxon>
        <taxon>Fabales</taxon>
        <taxon>Fabaceae</taxon>
        <taxon>Papilionoideae</taxon>
        <taxon>50 kb inversion clade</taxon>
        <taxon>NPAAA clade</taxon>
        <taxon>Hologalegina</taxon>
        <taxon>robinioid clade</taxon>
        <taxon>Loteae</taxon>
        <taxon>Lotus</taxon>
    </lineage>
</organism>
<proteinExistence type="evidence at transcript level"/>
<protein>
    <submittedName>
        <fullName evidence="1">Uncharacterized protein</fullName>
    </submittedName>
</protein>
<dbReference type="EMBL" id="BT147472">
    <property type="protein sequence ID" value="AFK47266.1"/>
    <property type="molecule type" value="mRNA"/>
</dbReference>
<sequence length="77" mass="9053">MEEMKQLYNEEAMLKEWTSALYELGRLPGKQYIKGSQDNFIQEIIDHVKNNKHRLHVKHVNGQEGRLCSYDKDCTGD</sequence>